<dbReference type="GO" id="GO:0006621">
    <property type="term" value="P:protein retention in ER lumen"/>
    <property type="evidence" value="ECO:0007669"/>
    <property type="project" value="TreeGrafter"/>
</dbReference>
<gene>
    <name evidence="8" type="ORF">BSL78_00485</name>
</gene>
<dbReference type="GO" id="GO:0005102">
    <property type="term" value="F:signaling receptor binding"/>
    <property type="evidence" value="ECO:0007669"/>
    <property type="project" value="TreeGrafter"/>
</dbReference>
<dbReference type="Proteomes" id="UP000230750">
    <property type="component" value="Unassembled WGS sequence"/>
</dbReference>
<sequence length="132" mass="14941">MLPQLSTLREHLSEEDIAKNKAVLESISKGTMLEESLNETIQKKSLAPPEKTSVTWEEYINAEPGKHPCLGRPIVSKETKKVYKAVVGMCEDFPMEIEDLLTILELFAPVRHISKLRDFIELKLPPGFPVKL</sequence>
<dbReference type="STRING" id="307972.A0A2G8LQQ0"/>
<keyword evidence="9" id="KW-1185">Reference proteome</keyword>
<evidence type="ECO:0000256" key="1">
    <source>
        <dbReference type="ARBA" id="ARBA00004240"/>
    </source>
</evidence>
<feature type="non-terminal residue" evidence="8">
    <location>
        <position position="132"/>
    </location>
</feature>
<evidence type="ECO:0000256" key="3">
    <source>
        <dbReference type="ARBA" id="ARBA00022737"/>
    </source>
</evidence>
<protein>
    <submittedName>
        <fullName evidence="8">Putative ankyrin repeat domain-containing protein 13C-A-like</fullName>
    </submittedName>
</protein>
<evidence type="ECO:0000259" key="7">
    <source>
        <dbReference type="Pfam" id="PF11904"/>
    </source>
</evidence>
<evidence type="ECO:0000256" key="2">
    <source>
        <dbReference type="ARBA" id="ARBA00004308"/>
    </source>
</evidence>
<dbReference type="Pfam" id="PF11904">
    <property type="entry name" value="ANKRD13_C"/>
    <property type="match status" value="1"/>
</dbReference>
<keyword evidence="6" id="KW-0472">Membrane</keyword>
<dbReference type="PANTHER" id="PTHR12447">
    <property type="entry name" value="ANKYRIN REPEAT DOMAIN-CONTAINING PROTEIN 13"/>
    <property type="match status" value="1"/>
</dbReference>
<dbReference type="GO" id="GO:0005783">
    <property type="term" value="C:endoplasmic reticulum"/>
    <property type="evidence" value="ECO:0007669"/>
    <property type="project" value="UniProtKB-SubCell"/>
</dbReference>
<dbReference type="PANTHER" id="PTHR12447:SF25">
    <property type="entry name" value="ANKYRIN REPEAT DOMAIN-CONTAINING PROTEIN 13C"/>
    <property type="match status" value="1"/>
</dbReference>
<comment type="subcellular location">
    <subcellularLocation>
        <location evidence="2">Endomembrane system</location>
    </subcellularLocation>
    <subcellularLocation>
        <location evidence="1">Endoplasmic reticulum</location>
    </subcellularLocation>
</comment>
<reference evidence="8 9" key="1">
    <citation type="journal article" date="2017" name="PLoS Biol.">
        <title>The sea cucumber genome provides insights into morphological evolution and visceral regeneration.</title>
        <authorList>
            <person name="Zhang X."/>
            <person name="Sun L."/>
            <person name="Yuan J."/>
            <person name="Sun Y."/>
            <person name="Gao Y."/>
            <person name="Zhang L."/>
            <person name="Li S."/>
            <person name="Dai H."/>
            <person name="Hamel J.F."/>
            <person name="Liu C."/>
            <person name="Yu Y."/>
            <person name="Liu S."/>
            <person name="Lin W."/>
            <person name="Guo K."/>
            <person name="Jin S."/>
            <person name="Xu P."/>
            <person name="Storey K.B."/>
            <person name="Huan P."/>
            <person name="Zhang T."/>
            <person name="Zhou Y."/>
            <person name="Zhang J."/>
            <person name="Lin C."/>
            <person name="Li X."/>
            <person name="Xing L."/>
            <person name="Huo D."/>
            <person name="Sun M."/>
            <person name="Wang L."/>
            <person name="Mercier A."/>
            <person name="Li F."/>
            <person name="Yang H."/>
            <person name="Xiang J."/>
        </authorList>
    </citation>
    <scope>NUCLEOTIDE SEQUENCE [LARGE SCALE GENOMIC DNA]</scope>
    <source>
        <strain evidence="8">Shaxun</strain>
        <tissue evidence="8">Muscle</tissue>
    </source>
</reference>
<accession>A0A2G8LQQ0</accession>
<feature type="domain" description="Ankyrin repeat" evidence="7">
    <location>
        <begin position="8"/>
        <end position="132"/>
    </location>
</feature>
<dbReference type="AlphaFoldDB" id="A0A2G8LQQ0"/>
<keyword evidence="4" id="KW-0256">Endoplasmic reticulum</keyword>
<evidence type="ECO:0000313" key="8">
    <source>
        <dbReference type="EMBL" id="PIK62589.1"/>
    </source>
</evidence>
<organism evidence="8 9">
    <name type="scientific">Stichopus japonicus</name>
    <name type="common">Sea cucumber</name>
    <dbReference type="NCBI Taxonomy" id="307972"/>
    <lineage>
        <taxon>Eukaryota</taxon>
        <taxon>Metazoa</taxon>
        <taxon>Echinodermata</taxon>
        <taxon>Eleutherozoa</taxon>
        <taxon>Echinozoa</taxon>
        <taxon>Holothuroidea</taxon>
        <taxon>Aspidochirotacea</taxon>
        <taxon>Aspidochirotida</taxon>
        <taxon>Stichopodidae</taxon>
        <taxon>Apostichopus</taxon>
    </lineage>
</organism>
<proteinExistence type="predicted"/>
<comment type="caution">
    <text evidence="8">The sequence shown here is derived from an EMBL/GenBank/DDBJ whole genome shotgun (WGS) entry which is preliminary data.</text>
</comment>
<evidence type="ECO:0000256" key="4">
    <source>
        <dbReference type="ARBA" id="ARBA00022824"/>
    </source>
</evidence>
<name>A0A2G8LQQ0_STIJA</name>
<dbReference type="OrthoDB" id="1585644at2759"/>
<dbReference type="InterPro" id="IPR021832">
    <property type="entry name" value="ANKRD13"/>
</dbReference>
<dbReference type="InterPro" id="IPR055285">
    <property type="entry name" value="ANKRD13_C"/>
</dbReference>
<evidence type="ECO:0000256" key="5">
    <source>
        <dbReference type="ARBA" id="ARBA00023043"/>
    </source>
</evidence>
<dbReference type="EMBL" id="MRZV01000009">
    <property type="protein sequence ID" value="PIK62589.1"/>
    <property type="molecule type" value="Genomic_DNA"/>
</dbReference>
<evidence type="ECO:0000256" key="6">
    <source>
        <dbReference type="ARBA" id="ARBA00023136"/>
    </source>
</evidence>
<evidence type="ECO:0000313" key="9">
    <source>
        <dbReference type="Proteomes" id="UP000230750"/>
    </source>
</evidence>
<keyword evidence="3" id="KW-0677">Repeat</keyword>
<keyword evidence="5" id="KW-0040">ANK repeat</keyword>